<dbReference type="Gene3D" id="6.10.250.1220">
    <property type="match status" value="1"/>
</dbReference>
<comment type="caution">
    <text evidence="6">The sequence shown here is derived from an EMBL/GenBank/DDBJ whole genome shotgun (WGS) entry which is preliminary data.</text>
</comment>
<dbReference type="InterPro" id="IPR036390">
    <property type="entry name" value="WH_DNA-bd_sf"/>
</dbReference>
<evidence type="ECO:0000256" key="4">
    <source>
        <dbReference type="SAM" id="MobiDB-lite"/>
    </source>
</evidence>
<name>A0A932A946_9BACT</name>
<dbReference type="PANTHER" id="PTHR38445">
    <property type="entry name" value="HTH-TYPE TRANSCRIPTIONAL REPRESSOR YTRA"/>
    <property type="match status" value="1"/>
</dbReference>
<sequence>MDCEWNDSQPIYRQIRDRVVAMILDGALKEGDPLPSVRNVAAEYRVNPLTVLKGYQELVDEGLVESRRGLGMFVNPGAYELLHQSERKRFLTEEWPRIRERIRQLSIWPQELFGANPFGPAEKDERKGEATPRSNETQTSETQTSETKPEEGDK</sequence>
<evidence type="ECO:0000256" key="2">
    <source>
        <dbReference type="ARBA" id="ARBA00023125"/>
    </source>
</evidence>
<organism evidence="6 7">
    <name type="scientific">Candidatus Korobacter versatilis</name>
    <dbReference type="NCBI Taxonomy" id="658062"/>
    <lineage>
        <taxon>Bacteria</taxon>
        <taxon>Pseudomonadati</taxon>
        <taxon>Acidobacteriota</taxon>
        <taxon>Terriglobia</taxon>
        <taxon>Terriglobales</taxon>
        <taxon>Candidatus Korobacteraceae</taxon>
        <taxon>Candidatus Korobacter</taxon>
    </lineage>
</organism>
<keyword evidence="3" id="KW-0804">Transcription</keyword>
<dbReference type="GO" id="GO:0003677">
    <property type="term" value="F:DNA binding"/>
    <property type="evidence" value="ECO:0007669"/>
    <property type="project" value="UniProtKB-KW"/>
</dbReference>
<feature type="region of interest" description="Disordered" evidence="4">
    <location>
        <begin position="113"/>
        <end position="154"/>
    </location>
</feature>
<evidence type="ECO:0000313" key="7">
    <source>
        <dbReference type="Proteomes" id="UP000779809"/>
    </source>
</evidence>
<evidence type="ECO:0000256" key="3">
    <source>
        <dbReference type="ARBA" id="ARBA00023163"/>
    </source>
</evidence>
<dbReference type="GO" id="GO:0003700">
    <property type="term" value="F:DNA-binding transcription factor activity"/>
    <property type="evidence" value="ECO:0007669"/>
    <property type="project" value="InterPro"/>
</dbReference>
<reference evidence="6" key="1">
    <citation type="submission" date="2020-07" db="EMBL/GenBank/DDBJ databases">
        <title>Huge and variable diversity of episymbiotic CPR bacteria and DPANN archaea in groundwater ecosystems.</title>
        <authorList>
            <person name="He C.Y."/>
            <person name="Keren R."/>
            <person name="Whittaker M."/>
            <person name="Farag I.F."/>
            <person name="Doudna J."/>
            <person name="Cate J.H.D."/>
            <person name="Banfield J.F."/>
        </authorList>
    </citation>
    <scope>NUCLEOTIDE SEQUENCE</scope>
    <source>
        <strain evidence="6">NC_groundwater_580_Pr5_B-0.1um_64_19</strain>
    </source>
</reference>
<dbReference type="EMBL" id="JACPNR010000008">
    <property type="protein sequence ID" value="MBI2678408.1"/>
    <property type="molecule type" value="Genomic_DNA"/>
</dbReference>
<dbReference type="InterPro" id="IPR000524">
    <property type="entry name" value="Tscrpt_reg_HTH_GntR"/>
</dbReference>
<feature type="compositionally biased region" description="Low complexity" evidence="4">
    <location>
        <begin position="136"/>
        <end position="146"/>
    </location>
</feature>
<keyword evidence="1" id="KW-0805">Transcription regulation</keyword>
<proteinExistence type="predicted"/>
<evidence type="ECO:0000256" key="1">
    <source>
        <dbReference type="ARBA" id="ARBA00023015"/>
    </source>
</evidence>
<keyword evidence="2" id="KW-0238">DNA-binding</keyword>
<feature type="domain" description="HTH gntR-type" evidence="5">
    <location>
        <begin position="9"/>
        <end position="77"/>
    </location>
</feature>
<dbReference type="InterPro" id="IPR036388">
    <property type="entry name" value="WH-like_DNA-bd_sf"/>
</dbReference>
<dbReference type="Pfam" id="PF00392">
    <property type="entry name" value="GntR"/>
    <property type="match status" value="1"/>
</dbReference>
<feature type="compositionally biased region" description="Basic and acidic residues" evidence="4">
    <location>
        <begin position="121"/>
        <end position="130"/>
    </location>
</feature>
<protein>
    <submittedName>
        <fullName evidence="6">GntR family transcriptional regulator</fullName>
    </submittedName>
</protein>
<evidence type="ECO:0000313" key="6">
    <source>
        <dbReference type="EMBL" id="MBI2678408.1"/>
    </source>
</evidence>
<dbReference type="SUPFAM" id="SSF46785">
    <property type="entry name" value="Winged helix' DNA-binding domain"/>
    <property type="match status" value="1"/>
</dbReference>
<dbReference type="PANTHER" id="PTHR38445:SF10">
    <property type="entry name" value="GNTR-FAMILY TRANSCRIPTIONAL REGULATOR"/>
    <property type="match status" value="1"/>
</dbReference>
<accession>A0A932A946</accession>
<dbReference type="Proteomes" id="UP000779809">
    <property type="component" value="Unassembled WGS sequence"/>
</dbReference>
<evidence type="ECO:0000259" key="5">
    <source>
        <dbReference type="PROSITE" id="PS50949"/>
    </source>
</evidence>
<dbReference type="CDD" id="cd07377">
    <property type="entry name" value="WHTH_GntR"/>
    <property type="match status" value="1"/>
</dbReference>
<dbReference type="PROSITE" id="PS50949">
    <property type="entry name" value="HTH_GNTR"/>
    <property type="match status" value="1"/>
</dbReference>
<dbReference type="SMART" id="SM00345">
    <property type="entry name" value="HTH_GNTR"/>
    <property type="match status" value="1"/>
</dbReference>
<dbReference type="Gene3D" id="1.10.10.10">
    <property type="entry name" value="Winged helix-like DNA-binding domain superfamily/Winged helix DNA-binding domain"/>
    <property type="match status" value="1"/>
</dbReference>
<gene>
    <name evidence="6" type="ORF">HYX28_06475</name>
</gene>
<dbReference type="AlphaFoldDB" id="A0A932A946"/>